<evidence type="ECO:0000313" key="3">
    <source>
        <dbReference type="Proteomes" id="UP000037043"/>
    </source>
</evidence>
<accession>A0A0L6Z631</accession>
<dbReference type="AlphaFoldDB" id="A0A0L6Z631"/>
<dbReference type="GO" id="GO:0016787">
    <property type="term" value="F:hydrolase activity"/>
    <property type="evidence" value="ECO:0007669"/>
    <property type="project" value="UniProtKB-KW"/>
</dbReference>
<sequence>MKIIKENTLYQLTFLGSLFPINCYLVEEIDGLTLIDAAIPSSAKGILEAAEKIGKPIIRILLTHAHDDHVGAVDAIKNVLPNVPVFISKREARLMGGDRSLDPDEPNMPIVGGVPKKLKTRADVLLKDGDMIESLRAIEIPGHTPGSMAYLDTRNNFIIVGDAMQTRGGIAVAGVIKITFPFPAMATWNKEGAIDSVRKLLEYKPALLAAGHGKMIKQPEEAMKRAILEAQQKLK</sequence>
<dbReference type="InterPro" id="IPR001279">
    <property type="entry name" value="Metallo-B-lactamas"/>
</dbReference>
<dbReference type="STRING" id="36844.SAMN04488501_101153"/>
<dbReference type="PANTHER" id="PTHR42951">
    <property type="entry name" value="METALLO-BETA-LACTAMASE DOMAIN-CONTAINING"/>
    <property type="match status" value="1"/>
</dbReference>
<evidence type="ECO:0000259" key="1">
    <source>
        <dbReference type="SMART" id="SM00849"/>
    </source>
</evidence>
<dbReference type="Gene3D" id="3.60.15.10">
    <property type="entry name" value="Ribonuclease Z/Hydroxyacylglutathione hydrolase-like"/>
    <property type="match status" value="1"/>
</dbReference>
<reference evidence="3" key="1">
    <citation type="submission" date="2015-08" db="EMBL/GenBank/DDBJ databases">
        <title>Genome sequence of the strict anaerobe Clostridium homopropionicum LuHBu1 (DSM 5847T).</title>
        <authorList>
            <person name="Poehlein A."/>
            <person name="Beck M."/>
            <person name="Schiel-Bengelsdorf B."/>
            <person name="Bengelsdorf F.R."/>
            <person name="Daniel R."/>
            <person name="Duerre P."/>
        </authorList>
    </citation>
    <scope>NUCLEOTIDE SEQUENCE [LARGE SCALE GENOMIC DNA]</scope>
    <source>
        <strain evidence="3">DSM 5847</strain>
    </source>
</reference>
<proteinExistence type="predicted"/>
<dbReference type="EC" id="3.-.-.-" evidence="2"/>
<dbReference type="PANTHER" id="PTHR42951:SF9">
    <property type="entry name" value="METAL-DEPENDENT HYDROLASE"/>
    <property type="match status" value="1"/>
</dbReference>
<keyword evidence="3" id="KW-1185">Reference proteome</keyword>
<keyword evidence="2" id="KW-0378">Hydrolase</keyword>
<feature type="domain" description="Metallo-beta-lactamase" evidence="1">
    <location>
        <begin position="20"/>
        <end position="212"/>
    </location>
</feature>
<dbReference type="RefSeq" id="WP_052222772.1">
    <property type="nucleotide sequence ID" value="NZ_LHUR01000042.1"/>
</dbReference>
<evidence type="ECO:0000313" key="2">
    <source>
        <dbReference type="EMBL" id="KOA18425.1"/>
    </source>
</evidence>
<dbReference type="SMART" id="SM00849">
    <property type="entry name" value="Lactamase_B"/>
    <property type="match status" value="1"/>
</dbReference>
<dbReference type="Pfam" id="PF00753">
    <property type="entry name" value="Lactamase_B"/>
    <property type="match status" value="1"/>
</dbReference>
<organism evidence="2 3">
    <name type="scientific">Clostridium homopropionicum DSM 5847</name>
    <dbReference type="NCBI Taxonomy" id="1121318"/>
    <lineage>
        <taxon>Bacteria</taxon>
        <taxon>Bacillati</taxon>
        <taxon>Bacillota</taxon>
        <taxon>Clostridia</taxon>
        <taxon>Eubacteriales</taxon>
        <taxon>Clostridiaceae</taxon>
        <taxon>Clostridium</taxon>
    </lineage>
</organism>
<name>A0A0L6Z631_9CLOT</name>
<protein>
    <submittedName>
        <fullName evidence="2">Putative metallo-hydrolase YflN</fullName>
        <ecNumber evidence="2">3.-.-.-</ecNumber>
    </submittedName>
</protein>
<dbReference type="EMBL" id="LHUR01000042">
    <property type="protein sequence ID" value="KOA18425.1"/>
    <property type="molecule type" value="Genomic_DNA"/>
</dbReference>
<dbReference type="PATRIC" id="fig|1121318.3.peg.3322"/>
<dbReference type="CDD" id="cd07721">
    <property type="entry name" value="yflN-like_MBL-fold"/>
    <property type="match status" value="1"/>
</dbReference>
<dbReference type="InterPro" id="IPR036866">
    <property type="entry name" value="RibonucZ/Hydroxyglut_hydro"/>
</dbReference>
<dbReference type="InterPro" id="IPR050855">
    <property type="entry name" value="NDM-1-like"/>
</dbReference>
<gene>
    <name evidence="2" type="primary">yflN</name>
    <name evidence="2" type="ORF">CLHOM_33270</name>
</gene>
<dbReference type="Proteomes" id="UP000037043">
    <property type="component" value="Unassembled WGS sequence"/>
</dbReference>
<comment type="caution">
    <text evidence="2">The sequence shown here is derived from an EMBL/GenBank/DDBJ whole genome shotgun (WGS) entry which is preliminary data.</text>
</comment>
<dbReference type="SUPFAM" id="SSF56281">
    <property type="entry name" value="Metallo-hydrolase/oxidoreductase"/>
    <property type="match status" value="1"/>
</dbReference>